<reference evidence="2" key="1">
    <citation type="submission" date="2022-03" db="EMBL/GenBank/DDBJ databases">
        <authorList>
            <person name="Sayadi A."/>
        </authorList>
    </citation>
    <scope>NUCLEOTIDE SEQUENCE</scope>
</reference>
<dbReference type="EMBL" id="CAKOFQ010006816">
    <property type="protein sequence ID" value="CAH1973878.1"/>
    <property type="molecule type" value="Genomic_DNA"/>
</dbReference>
<evidence type="ECO:0000313" key="3">
    <source>
        <dbReference type="Proteomes" id="UP001152888"/>
    </source>
</evidence>
<evidence type="ECO:0000313" key="2">
    <source>
        <dbReference type="EMBL" id="CAH1973878.1"/>
    </source>
</evidence>
<keyword evidence="1" id="KW-1133">Transmembrane helix</keyword>
<dbReference type="AlphaFoldDB" id="A0A9P0PA99"/>
<dbReference type="Proteomes" id="UP001152888">
    <property type="component" value="Unassembled WGS sequence"/>
</dbReference>
<comment type="caution">
    <text evidence="2">The sequence shown here is derived from an EMBL/GenBank/DDBJ whole genome shotgun (WGS) entry which is preliminary data.</text>
</comment>
<accession>A0A9P0PA99</accession>
<sequence>MDGANGVIFWHEGAINLCENLKPVMLVYYGGYASQFFVTMNSFFFLLIHEYPQVSLFTYYTSELLSKNCIKDWTMGKNPCSAERFKSYNYFYVKIDDNQYVDRDFLDIKYFFQLSIPALKSSINQKLVTANTKNSAPYNPVSPSIPENNKLMICVIKL</sequence>
<feature type="transmembrane region" description="Helical" evidence="1">
    <location>
        <begin position="26"/>
        <end position="48"/>
    </location>
</feature>
<evidence type="ECO:0000256" key="1">
    <source>
        <dbReference type="SAM" id="Phobius"/>
    </source>
</evidence>
<proteinExistence type="predicted"/>
<name>A0A9P0PA99_ACAOB</name>
<keyword evidence="3" id="KW-1185">Reference proteome</keyword>
<keyword evidence="1" id="KW-0812">Transmembrane</keyword>
<gene>
    <name evidence="2" type="ORF">ACAOBT_LOCUS10788</name>
</gene>
<organism evidence="2 3">
    <name type="scientific">Acanthoscelides obtectus</name>
    <name type="common">Bean weevil</name>
    <name type="synonym">Bruchus obtectus</name>
    <dbReference type="NCBI Taxonomy" id="200917"/>
    <lineage>
        <taxon>Eukaryota</taxon>
        <taxon>Metazoa</taxon>
        <taxon>Ecdysozoa</taxon>
        <taxon>Arthropoda</taxon>
        <taxon>Hexapoda</taxon>
        <taxon>Insecta</taxon>
        <taxon>Pterygota</taxon>
        <taxon>Neoptera</taxon>
        <taxon>Endopterygota</taxon>
        <taxon>Coleoptera</taxon>
        <taxon>Polyphaga</taxon>
        <taxon>Cucujiformia</taxon>
        <taxon>Chrysomeloidea</taxon>
        <taxon>Chrysomelidae</taxon>
        <taxon>Bruchinae</taxon>
        <taxon>Bruchini</taxon>
        <taxon>Acanthoscelides</taxon>
    </lineage>
</organism>
<protein>
    <submittedName>
        <fullName evidence="2">Uncharacterized protein</fullName>
    </submittedName>
</protein>
<keyword evidence="1" id="KW-0472">Membrane</keyword>